<dbReference type="FunFam" id="3.90.190.10:FF:000156">
    <property type="entry name" value="Inositol_hexakisphosphate"/>
    <property type="match status" value="1"/>
</dbReference>
<dbReference type="SUPFAM" id="SSF52799">
    <property type="entry name" value="(Phosphotyrosine protein) phosphatases II"/>
    <property type="match status" value="3"/>
</dbReference>
<evidence type="ECO:0000256" key="6">
    <source>
        <dbReference type="SAM" id="Phobius"/>
    </source>
</evidence>
<feature type="region of interest" description="Disordered" evidence="5">
    <location>
        <begin position="961"/>
        <end position="987"/>
    </location>
</feature>
<feature type="compositionally biased region" description="Low complexity" evidence="5">
    <location>
        <begin position="750"/>
        <end position="760"/>
    </location>
</feature>
<feature type="compositionally biased region" description="Low complexity" evidence="5">
    <location>
        <begin position="287"/>
        <end position="333"/>
    </location>
</feature>
<protein>
    <submittedName>
        <fullName evidence="8">Inositol hexakisphosphate family protein</fullName>
    </submittedName>
</protein>
<feature type="region of interest" description="Disordered" evidence="5">
    <location>
        <begin position="1009"/>
        <end position="1041"/>
    </location>
</feature>
<feature type="region of interest" description="Disordered" evidence="5">
    <location>
        <begin position="1075"/>
        <end position="1094"/>
    </location>
</feature>
<dbReference type="VEuPathDB" id="TriTrypDB:LdBPK_231720.1"/>
<sequence length="2356" mass="259624">MSTPTVHRELRVRSWRALWNLLAAYRLPLIIFVSATALIWGHNIFFCRLLRAVREAEATGVLPFEAMSLLQTQRYTLGYTATGTFAVCALTLGNVLVALMYWSFARVIFTCPGYVPEEPWRYTPRFDAERRHHLKVTWSAQLKWIQEQGVAVRRRALQALQEQQALWAYQLHMLQQQPPHAYPPPASGLITALGSPFAPAVTPGQFPAPNDAASSDSLLMAAPTPQQPFSPQLAAAGSRVISCAPALAVDASLSVGMANIAANPAKAAVLCSGSAAPQRTCETSGKAPSSTLSPSATETTATAITTTATTASSSCSTSSSSASGSATPMTSTPDRGSTGARGPHGPPTSCDAAPPALSLHRRPCTAIAAVKPTVNPNLVLEYEADGSLRFCGVCHQYKPDGSHHCRVCERCVFDMDHHCHFLNNCIGRHNYKYFFLCIFYSTLGGAVNSTLFVTVYGCSVVCHDWSHGWWWVPAGMCAISACIAYLWVQHIFLLIRGVSTLERMTELSSEHFLMSVSESGLSQVVRPGSCCSDCGMAIGECVRGIAALGEHLVESLGCNSKSRRLYKTTASSPTSSGRGDGEGGAPSAPSDRAGRRAQRFVLLFGRPRCCLYHLLPLSPPGDGLLEAHRCSTMDIAAAAAASQEGARVADTAAIAKGRLPPVVPQPCRSERLGPEPMTLSPPAARDGNTSRTDPLATLRCGAGQGVIRNSGSAPASIGRGSPSRGPATLASAPNPRRGFCIPSLRSPGNSSALPPLSAAAQHSGGPTQSTRRLRSQEMAIAEEQELRDLRLLLNSQSSRLRRHTSPTMLTPEEMHAPVKSPPPLLSGPSTRPAAETAAAAVMLVSSQPKAHTATDANKIAAPQEGRTKCEPADRSTAAAVTHTESISARSTDPSMRTVRNGALYARRPNGSSFKDDFFGQFHINADSAAQPQLDDSEEALLTALEKETAVREARLERRSRDIRKKLAEPSRDRAGHIYPPPPPVTQATSETEIHERAMAAEEFAKTLMQRRRHGEERDRRQQQRERHRTSRSPPVRLGTVSENNTAFSNTTFLNTQCRDGVDVNDTEAIESHTMLHVSSSGRPLTRGSWASQEPHEANEMSMASLALGRMSLRSCSVNKVTDSTLAIMEMLANRPDVLLPSPAETAVVRRGDVLSSKHILKRDLEEALRSRQGSTGMIAGAPFFRIVPKLNIAGVAQANASAVRTIVNELRRAHVEGPIVWVNLREEPLVYINDTSYIVRERADPLTPIIIPNVTGLSIECIERKLKQEVLQEAYENGGNVSVHLECRGGNMEDQWVCASRSEVLTLAEVFHRVEKETDHQVMYFRRPITQNIGPQPEDFDFVLDACLEEPKAVFVFSCQSGRGRTSSMMQIANIVRFYQLCVKDVTADMRVLREKVNGPSYRTIQKLVSLFPDGKLHERRLMILMELADKVYSMADHINEAFSGMNEAPEVAKMRLQVYALFLVFSYYCEQRLWNYSTRLSFTQWLNENSEMRLLIGSVREKLDDQLKLERVFSLSSGGPEADALRAIRHRRGNVLSTGRILLSLPMSNYSRQEIIALRQLAPGVPVLTCGRVGEVARDQLVCDIRDTFPHVRSIHWISLRAEPMVLINEVPYTLSDYDAAHGSAEHGTTMHVSVQAMEQIEDRLRRDVLLEAQDNGGFIILHRLTTAGEREVLRVKVVSARTPRSTMEEFVEATGVCYSRIPMPFSGELLASDIDPLLNYLAKADINQHDAIVINDSAGTTRTTVALNILTLFRASRLENLRSLQTTEEVATLLRIGATDRLVDNAQVAARAEVPSEEIPEHHVELLLASTICQMLTAGRLLRTVDAVIALGGRGRRWNILHALDFLKKRIGVLGSNKPQRIVDALHGLRCYLLVLLSCLYLDAQKGEGFTIGELLFSDWVTAHAEVSNIVEHLEDRGEAALEYVAADNLMKADLSRRSGNVLTANFCLKADHFPGCQKKGLRPALCGAPNFRKVDFVNVYGVAIPTIKGIHNVLSLLGASSEPLQVYPGQSNDSEPYLGFAAQRLFEPAFKPEELQHPLRGSVVWVNLREEPILYVGDRPFVFRDLAAPYVNVVLTGIQTEKVELVEYELKRDVLMEAAQYDGKFLVHDEGNPGELVGVWESADEETVKTLREVYDELVVKQFRCQMLRLPVTDEQSPEIRDFDLLVNALLPRIAKHLDRRETLSFVFNCQMGRGRTTTGMVICCLLIGLVIPEYYDELHNAYRDSLYADTESDLGRGEYSVIVQLKRVLAQGRTAKYQVDLVLEACSKMQNLRTAIEAFAIAVSSPDTIESGRARAHHAGVHYLKRYFNLIVFAVYLQEEYDRISKLMRRSFTDWMTTHPEIFTLLDSCVLK</sequence>
<dbReference type="SMART" id="SM01301">
    <property type="entry name" value="PTPlike_phytase"/>
    <property type="match status" value="3"/>
</dbReference>
<dbReference type="FunFam" id="3.90.190.10:FF:000254">
    <property type="entry name" value="Uncharacterized protein"/>
    <property type="match status" value="1"/>
</dbReference>
<evidence type="ECO:0000256" key="3">
    <source>
        <dbReference type="ARBA" id="ARBA00022989"/>
    </source>
</evidence>
<organism evidence="8 9">
    <name type="scientific">Leishmania donovani</name>
    <dbReference type="NCBI Taxonomy" id="5661"/>
    <lineage>
        <taxon>Eukaryota</taxon>
        <taxon>Discoba</taxon>
        <taxon>Euglenozoa</taxon>
        <taxon>Kinetoplastea</taxon>
        <taxon>Metakinetoplastina</taxon>
        <taxon>Trypanosomatida</taxon>
        <taxon>Trypanosomatidae</taxon>
        <taxon>Leishmaniinae</taxon>
        <taxon>Leishmania</taxon>
    </lineage>
</organism>
<dbReference type="VEuPathDB" id="TriTrypDB:LdCL_230024200"/>
<evidence type="ECO:0000313" key="8">
    <source>
        <dbReference type="EMBL" id="TPP50195.1"/>
    </source>
</evidence>
<dbReference type="PROSITE" id="PS50216">
    <property type="entry name" value="DHHC"/>
    <property type="match status" value="1"/>
</dbReference>
<dbReference type="InterPro" id="IPR001594">
    <property type="entry name" value="Palmitoyltrfase_DHHC"/>
</dbReference>
<feature type="compositionally biased region" description="Polar residues" evidence="5">
    <location>
        <begin position="568"/>
        <end position="577"/>
    </location>
</feature>
<gene>
    <name evidence="8" type="ORF">CGC21_16890</name>
</gene>
<comment type="caution">
    <text evidence="8">The sequence shown here is derived from an EMBL/GenBank/DDBJ whole genome shotgun (WGS) entry which is preliminary data.</text>
</comment>
<dbReference type="CDD" id="cd14496">
    <property type="entry name" value="PTP_paladin"/>
    <property type="match status" value="2"/>
</dbReference>
<dbReference type="Pfam" id="PF01529">
    <property type="entry name" value="DHHC"/>
    <property type="match status" value="1"/>
</dbReference>
<feature type="compositionally biased region" description="Basic and acidic residues" evidence="5">
    <location>
        <begin position="1013"/>
        <end position="1024"/>
    </location>
</feature>
<evidence type="ECO:0000313" key="9">
    <source>
        <dbReference type="Proteomes" id="UP000318447"/>
    </source>
</evidence>
<feature type="region of interest" description="Disordered" evidence="5">
    <location>
        <begin position="660"/>
        <end position="773"/>
    </location>
</feature>
<feature type="transmembrane region" description="Helical" evidence="6">
    <location>
        <begin position="468"/>
        <end position="488"/>
    </location>
</feature>
<feature type="transmembrane region" description="Helical" evidence="6">
    <location>
        <begin position="17"/>
        <end position="41"/>
    </location>
</feature>
<dbReference type="PANTHER" id="PTHR23339">
    <property type="entry name" value="TYROSINE SPECIFIC PROTEIN PHOSPHATASE AND DUAL SPECIFICITY PROTEIN PHOSPHATASE"/>
    <property type="match status" value="1"/>
</dbReference>
<dbReference type="VEuPathDB" id="TriTrypDB:LDHU3_23.2280"/>
<feature type="domain" description="Palmitoyltransferase DHHC" evidence="7">
    <location>
        <begin position="387"/>
        <end position="505"/>
    </location>
</feature>
<keyword evidence="4 6" id="KW-0472">Membrane</keyword>
<name>A0A504XQY1_LEIDO</name>
<dbReference type="EMBL" id="RHLC01000022">
    <property type="protein sequence ID" value="TPP50195.1"/>
    <property type="molecule type" value="Genomic_DNA"/>
</dbReference>
<feature type="region of interest" description="Disordered" evidence="5">
    <location>
        <begin position="278"/>
        <end position="352"/>
    </location>
</feature>
<dbReference type="InterPro" id="IPR029021">
    <property type="entry name" value="Prot-tyrosine_phosphatase-like"/>
</dbReference>
<dbReference type="Pfam" id="PF14566">
    <property type="entry name" value="PTPlike_phytase"/>
    <property type="match status" value="3"/>
</dbReference>
<feature type="transmembrane region" description="Helical" evidence="6">
    <location>
        <begin position="433"/>
        <end position="456"/>
    </location>
</feature>
<keyword evidence="2 6" id="KW-0812">Transmembrane</keyword>
<comment type="subcellular location">
    <subcellularLocation>
        <location evidence="1">Membrane</location>
        <topology evidence="1">Multi-pass membrane protein</topology>
    </subcellularLocation>
</comment>
<feature type="region of interest" description="Disordered" evidence="5">
    <location>
        <begin position="568"/>
        <end position="593"/>
    </location>
</feature>
<evidence type="ECO:0000259" key="7">
    <source>
        <dbReference type="Pfam" id="PF01529"/>
    </source>
</evidence>
<dbReference type="InterPro" id="IPR050561">
    <property type="entry name" value="PTP"/>
</dbReference>
<dbReference type="GO" id="GO:0016409">
    <property type="term" value="F:palmitoyltransferase activity"/>
    <property type="evidence" value="ECO:0007669"/>
    <property type="project" value="InterPro"/>
</dbReference>
<dbReference type="VEuPathDB" id="TriTrypDB:LDHU3_23.2270"/>
<feature type="compositionally biased region" description="Basic and acidic residues" evidence="5">
    <location>
        <begin position="961"/>
        <end position="975"/>
    </location>
</feature>
<feature type="transmembrane region" description="Helical" evidence="6">
    <location>
        <begin position="77"/>
        <end position="102"/>
    </location>
</feature>
<evidence type="ECO:0000256" key="5">
    <source>
        <dbReference type="SAM" id="MobiDB-lite"/>
    </source>
</evidence>
<dbReference type="GO" id="GO:0016020">
    <property type="term" value="C:membrane"/>
    <property type="evidence" value="ECO:0007669"/>
    <property type="project" value="UniProtKB-SubCell"/>
</dbReference>
<dbReference type="VEuPathDB" id="TriTrypDB:LdBPK_231710.1"/>
<evidence type="ECO:0000256" key="4">
    <source>
        <dbReference type="ARBA" id="ARBA00023136"/>
    </source>
</evidence>
<dbReference type="Proteomes" id="UP000318447">
    <property type="component" value="Unassembled WGS sequence"/>
</dbReference>
<reference evidence="9" key="1">
    <citation type="submission" date="2019-02" db="EMBL/GenBank/DDBJ databases">
        <title>FDA dAtabase for Regulatory Grade micrObial Sequences (FDA-ARGOS): Supporting development and validation of Infectious Disease Dx tests.</title>
        <authorList>
            <person name="Duncan R."/>
            <person name="Fisher C."/>
            <person name="Tallon L."/>
            <person name="Sadzewicz L."/>
            <person name="Sengamalay N."/>
            <person name="Ott S."/>
            <person name="Godinez A."/>
            <person name="Nagaraj S."/>
            <person name="Vavikolanu K."/>
            <person name="Nadendla S."/>
            <person name="Aluvathingal J."/>
            <person name="Sichtig H."/>
        </authorList>
    </citation>
    <scope>NUCLEOTIDE SEQUENCE [LARGE SCALE GENOMIC DNA]</scope>
    <source>
        <strain evidence="9">FDAARGOS_361</strain>
    </source>
</reference>
<dbReference type="VEuPathDB" id="TriTrypDB:LdCL_230024300"/>
<evidence type="ECO:0000256" key="1">
    <source>
        <dbReference type="ARBA" id="ARBA00004141"/>
    </source>
</evidence>
<feature type="region of interest" description="Disordered" evidence="5">
    <location>
        <begin position="797"/>
        <end position="831"/>
    </location>
</feature>
<dbReference type="Gene3D" id="3.90.190.10">
    <property type="entry name" value="Protein tyrosine phosphatase superfamily"/>
    <property type="match status" value="3"/>
</dbReference>
<keyword evidence="3 6" id="KW-1133">Transmembrane helix</keyword>
<evidence type="ECO:0000256" key="2">
    <source>
        <dbReference type="ARBA" id="ARBA00022692"/>
    </source>
</evidence>
<accession>A0A504XQY1</accession>
<proteinExistence type="predicted"/>